<proteinExistence type="inferred from homology"/>
<dbReference type="eggNOG" id="KOG0725">
    <property type="taxonomic scope" value="Eukaryota"/>
</dbReference>
<dbReference type="InParanoid" id="A5DA76"/>
<dbReference type="FunFam" id="3.40.50.720:FF:000084">
    <property type="entry name" value="Short-chain dehydrogenase reductase"/>
    <property type="match status" value="1"/>
</dbReference>
<evidence type="ECO:0008006" key="6">
    <source>
        <dbReference type="Google" id="ProtNLM"/>
    </source>
</evidence>
<dbReference type="EMBL" id="CH408155">
    <property type="protein sequence ID" value="EDK36083.2"/>
    <property type="molecule type" value="Genomic_DNA"/>
</dbReference>
<organism evidence="4 5">
    <name type="scientific">Meyerozyma guilliermondii (strain ATCC 6260 / CBS 566 / DSM 6381 / JCM 1539 / NBRC 10279 / NRRL Y-324)</name>
    <name type="common">Yeast</name>
    <name type="synonym">Candida guilliermondii</name>
    <dbReference type="NCBI Taxonomy" id="294746"/>
    <lineage>
        <taxon>Eukaryota</taxon>
        <taxon>Fungi</taxon>
        <taxon>Dikarya</taxon>
        <taxon>Ascomycota</taxon>
        <taxon>Saccharomycotina</taxon>
        <taxon>Pichiomycetes</taxon>
        <taxon>Debaryomycetaceae</taxon>
        <taxon>Meyerozyma</taxon>
    </lineage>
</organism>
<dbReference type="InterPro" id="IPR002347">
    <property type="entry name" value="SDR_fam"/>
</dbReference>
<evidence type="ECO:0000313" key="4">
    <source>
        <dbReference type="EMBL" id="EDK36083.2"/>
    </source>
</evidence>
<sequence>MSSLFSLKGKVALITGATNGIGLGMVKGLADAGIDQLILTYRSEDALEKTKQQLKKINSSVDVVGIKADFSSPDEDEVVKKIVEEAYEIALGHSIDILINNAGTNIRHPFESYPQEDFDQVLRVNLQYPVKLTKQVGSRMLEKGVKGNIVFTASLASFLGIPNASAYAIAKGGIKQLTHVLSNEWSSKGIRVNSIVPGYIETNLTDTLDKTYRDTIIKRIPMGRWGTMDDFQGPIVFLCSDASGYVTGEMLAVDGGWLGF</sequence>
<evidence type="ECO:0000256" key="2">
    <source>
        <dbReference type="ARBA" id="ARBA00022857"/>
    </source>
</evidence>
<dbReference type="PRINTS" id="PR00081">
    <property type="entry name" value="GDHRDH"/>
</dbReference>
<dbReference type="SUPFAM" id="SSF51735">
    <property type="entry name" value="NAD(P)-binding Rossmann-fold domains"/>
    <property type="match status" value="1"/>
</dbReference>
<dbReference type="PRINTS" id="PR00080">
    <property type="entry name" value="SDRFAMILY"/>
</dbReference>
<dbReference type="Gene3D" id="3.40.50.720">
    <property type="entry name" value="NAD(P)-binding Rossmann-like Domain"/>
    <property type="match status" value="1"/>
</dbReference>
<dbReference type="GO" id="GO:0016616">
    <property type="term" value="F:oxidoreductase activity, acting on the CH-OH group of donors, NAD or NADP as acceptor"/>
    <property type="evidence" value="ECO:0007669"/>
    <property type="project" value="TreeGrafter"/>
</dbReference>
<evidence type="ECO:0000256" key="1">
    <source>
        <dbReference type="ARBA" id="ARBA00006484"/>
    </source>
</evidence>
<dbReference type="STRING" id="294746.A5DA76"/>
<dbReference type="AlphaFoldDB" id="A5DA76"/>
<dbReference type="GeneID" id="5129541"/>
<evidence type="ECO:0000313" key="5">
    <source>
        <dbReference type="Proteomes" id="UP000001997"/>
    </source>
</evidence>
<dbReference type="OMA" id="LFGVQCD"/>
<dbReference type="VEuPathDB" id="FungiDB:PGUG_00181"/>
<dbReference type="Proteomes" id="UP000001997">
    <property type="component" value="Unassembled WGS sequence"/>
</dbReference>
<protein>
    <recommendedName>
        <fullName evidence="6">2-deoxy-D-gluconate 3-dehydrogenase</fullName>
    </recommendedName>
</protein>
<reference evidence="4 5" key="1">
    <citation type="journal article" date="2009" name="Nature">
        <title>Evolution of pathogenicity and sexual reproduction in eight Candida genomes.</title>
        <authorList>
            <person name="Butler G."/>
            <person name="Rasmussen M.D."/>
            <person name="Lin M.F."/>
            <person name="Santos M.A."/>
            <person name="Sakthikumar S."/>
            <person name="Munro C.A."/>
            <person name="Rheinbay E."/>
            <person name="Grabherr M."/>
            <person name="Forche A."/>
            <person name="Reedy J.L."/>
            <person name="Agrafioti I."/>
            <person name="Arnaud M.B."/>
            <person name="Bates S."/>
            <person name="Brown A.J."/>
            <person name="Brunke S."/>
            <person name="Costanzo M.C."/>
            <person name="Fitzpatrick D.A."/>
            <person name="de Groot P.W."/>
            <person name="Harris D."/>
            <person name="Hoyer L.L."/>
            <person name="Hube B."/>
            <person name="Klis F.M."/>
            <person name="Kodira C."/>
            <person name="Lennard N."/>
            <person name="Logue M.E."/>
            <person name="Martin R."/>
            <person name="Neiman A.M."/>
            <person name="Nikolaou E."/>
            <person name="Quail M.A."/>
            <person name="Quinn J."/>
            <person name="Santos M.C."/>
            <person name="Schmitzberger F.F."/>
            <person name="Sherlock G."/>
            <person name="Shah P."/>
            <person name="Silverstein K.A."/>
            <person name="Skrzypek M.S."/>
            <person name="Soll D."/>
            <person name="Staggs R."/>
            <person name="Stansfield I."/>
            <person name="Stumpf M.P."/>
            <person name="Sudbery P.E."/>
            <person name="Srikantha T."/>
            <person name="Zeng Q."/>
            <person name="Berman J."/>
            <person name="Berriman M."/>
            <person name="Heitman J."/>
            <person name="Gow N.A."/>
            <person name="Lorenz M.C."/>
            <person name="Birren B.W."/>
            <person name="Kellis M."/>
            <person name="Cuomo C.A."/>
        </authorList>
    </citation>
    <scope>NUCLEOTIDE SEQUENCE [LARGE SCALE GENOMIC DNA]</scope>
    <source>
        <strain evidence="5">ATCC 6260 / CBS 566 / DSM 6381 / JCM 1539 / NBRC 10279 / NRRL Y-324</strain>
    </source>
</reference>
<accession>A5DA76</accession>
<dbReference type="Pfam" id="PF13561">
    <property type="entry name" value="adh_short_C2"/>
    <property type="match status" value="1"/>
</dbReference>
<dbReference type="RefSeq" id="XP_001486804.2">
    <property type="nucleotide sequence ID" value="XM_001486754.1"/>
</dbReference>
<dbReference type="PANTHER" id="PTHR42760:SF5">
    <property type="entry name" value="2-DEHYDRO-3-DEOXY-D-GLUCONATE 5-DEHYDROGENASE"/>
    <property type="match status" value="1"/>
</dbReference>
<dbReference type="InterPro" id="IPR036291">
    <property type="entry name" value="NAD(P)-bd_dom_sf"/>
</dbReference>
<gene>
    <name evidence="4" type="ORF">PGUG_00181</name>
</gene>
<dbReference type="PROSITE" id="PS00061">
    <property type="entry name" value="ADH_SHORT"/>
    <property type="match status" value="1"/>
</dbReference>
<keyword evidence="3" id="KW-0560">Oxidoreductase</keyword>
<dbReference type="PANTHER" id="PTHR42760">
    <property type="entry name" value="SHORT-CHAIN DEHYDROGENASES/REDUCTASES FAMILY MEMBER"/>
    <property type="match status" value="1"/>
</dbReference>
<dbReference type="InterPro" id="IPR020904">
    <property type="entry name" value="Sc_DH/Rdtase_CS"/>
</dbReference>
<name>A5DA76_PICGU</name>
<dbReference type="KEGG" id="pgu:PGUG_00181"/>
<keyword evidence="2" id="KW-0521">NADP</keyword>
<keyword evidence="5" id="KW-1185">Reference proteome</keyword>
<dbReference type="HOGENOM" id="CLU_010194_1_2_1"/>
<evidence type="ECO:0000256" key="3">
    <source>
        <dbReference type="ARBA" id="ARBA00023002"/>
    </source>
</evidence>
<comment type="similarity">
    <text evidence="1">Belongs to the short-chain dehydrogenases/reductases (SDR) family.</text>
</comment>
<dbReference type="OrthoDB" id="294295at2759"/>